<dbReference type="EMBL" id="CP025704">
    <property type="protein sequence ID" value="AUN97197.1"/>
    <property type="molecule type" value="Genomic_DNA"/>
</dbReference>
<feature type="domain" description="Organic solvent tolerance-like N-terminal" evidence="2">
    <location>
        <begin position="114"/>
        <end position="197"/>
    </location>
</feature>
<dbReference type="PANTHER" id="PTHR36504">
    <property type="entry name" value="LIPOPOLYSACCHARIDE EXPORT SYSTEM PROTEIN LPTA"/>
    <property type="match status" value="1"/>
</dbReference>
<dbReference type="GO" id="GO:0009279">
    <property type="term" value="C:cell outer membrane"/>
    <property type="evidence" value="ECO:0007669"/>
    <property type="project" value="TreeGrafter"/>
</dbReference>
<evidence type="ECO:0000313" key="4">
    <source>
        <dbReference type="Proteomes" id="UP000235584"/>
    </source>
</evidence>
<dbReference type="InterPro" id="IPR052037">
    <property type="entry name" value="LPS_export_LptA"/>
</dbReference>
<keyword evidence="4" id="KW-1185">Reference proteome</keyword>
<proteinExistence type="predicted"/>
<dbReference type="OrthoDB" id="5290132at2"/>
<evidence type="ECO:0000259" key="2">
    <source>
        <dbReference type="Pfam" id="PF03968"/>
    </source>
</evidence>
<gene>
    <name evidence="3" type="ORF">C0V70_03545</name>
</gene>
<reference evidence="3 4" key="1">
    <citation type="submission" date="2018-01" db="EMBL/GenBank/DDBJ databases">
        <title>Complete genome sequence of Bacteriovorax stolpii DSM12778.</title>
        <authorList>
            <person name="Tang B."/>
            <person name="Chang J."/>
        </authorList>
    </citation>
    <scope>NUCLEOTIDE SEQUENCE [LARGE SCALE GENOMIC DNA]</scope>
    <source>
        <strain evidence="3 4">DSM 12778</strain>
    </source>
</reference>
<evidence type="ECO:0000313" key="3">
    <source>
        <dbReference type="EMBL" id="AUN97197.1"/>
    </source>
</evidence>
<name>A0A2K9NNY0_BACTC</name>
<organism evidence="3 4">
    <name type="scientific">Bacteriovorax stolpii</name>
    <name type="common">Bdellovibrio stolpii</name>
    <dbReference type="NCBI Taxonomy" id="960"/>
    <lineage>
        <taxon>Bacteria</taxon>
        <taxon>Pseudomonadati</taxon>
        <taxon>Bdellovibrionota</taxon>
        <taxon>Bacteriovoracia</taxon>
        <taxon>Bacteriovoracales</taxon>
        <taxon>Bacteriovoracaceae</taxon>
        <taxon>Bacteriovorax</taxon>
    </lineage>
</organism>
<dbReference type="GO" id="GO:0030288">
    <property type="term" value="C:outer membrane-bounded periplasmic space"/>
    <property type="evidence" value="ECO:0007669"/>
    <property type="project" value="TreeGrafter"/>
</dbReference>
<feature type="domain" description="Organic solvent tolerance-like N-terminal" evidence="2">
    <location>
        <begin position="216"/>
        <end position="321"/>
    </location>
</feature>
<dbReference type="Pfam" id="PF03968">
    <property type="entry name" value="LptD_N"/>
    <property type="match status" value="2"/>
</dbReference>
<evidence type="ECO:0000256" key="1">
    <source>
        <dbReference type="ARBA" id="ARBA00022729"/>
    </source>
</evidence>
<sequence length="344" mass="38972">MGERLKLGQYTIIAFFVLITAGLSVYSWVGHFDESENNSAEKSSEPVKNKDSDESYFKVVDYYLLDGGKPFLQLEASELTISAQNTVVIGFNPNGVIYRRNQKGLEEEPIFFSAKNSRGLMTNKELFLEDTVDVKVGTSNLKSDKMNIYNGGKHMEATGNVKTTSFDAKTNDRLSITSDFAVYRPEQEFFEYQKNVRGQVQRARQYEENVTFTTDLLTLSAPESLVEMKGNVAFKKGNLDASSNKGTVFLENYNKKLKYYSLSDDVRLQETLTMDGKPLVRKAFAEKLEGFISEKRVVLTGLPKVFQGRDVIKGNRIIIRENIETVEVDDANTNITLEREKEKL</sequence>
<accession>A0A2K9NNY0</accession>
<dbReference type="InterPro" id="IPR005653">
    <property type="entry name" value="OstA-like_N"/>
</dbReference>
<dbReference type="GO" id="GO:0017089">
    <property type="term" value="F:glycolipid transfer activity"/>
    <property type="evidence" value="ECO:0007669"/>
    <property type="project" value="TreeGrafter"/>
</dbReference>
<protein>
    <recommendedName>
        <fullName evidence="2">Organic solvent tolerance-like N-terminal domain-containing protein</fullName>
    </recommendedName>
</protein>
<dbReference type="KEGG" id="bsto:C0V70_03545"/>
<dbReference type="Gene3D" id="2.60.450.10">
    <property type="entry name" value="Lipopolysaccharide (LPS) transport protein A like domain"/>
    <property type="match status" value="2"/>
</dbReference>
<dbReference type="PANTHER" id="PTHR36504:SF1">
    <property type="entry name" value="LIPOPOLYSACCHARIDE EXPORT SYSTEM PROTEIN LPTA"/>
    <property type="match status" value="1"/>
</dbReference>
<dbReference type="AlphaFoldDB" id="A0A2K9NNY0"/>
<dbReference type="GO" id="GO:0015920">
    <property type="term" value="P:lipopolysaccharide transport"/>
    <property type="evidence" value="ECO:0007669"/>
    <property type="project" value="TreeGrafter"/>
</dbReference>
<keyword evidence="1" id="KW-0732">Signal</keyword>
<dbReference type="Proteomes" id="UP000235584">
    <property type="component" value="Chromosome"/>
</dbReference>